<dbReference type="EMBL" id="KF900489">
    <property type="protein sequence ID" value="AIE96801.1"/>
    <property type="molecule type" value="Genomic_DNA"/>
</dbReference>
<dbReference type="Gene3D" id="3.30.1330.80">
    <property type="entry name" value="Hypothetical protein, similar to alpha- acetolactate decarboxylase, domain 2"/>
    <property type="match status" value="1"/>
</dbReference>
<evidence type="ECO:0000259" key="1">
    <source>
        <dbReference type="PROSITE" id="PS51742"/>
    </source>
</evidence>
<accession>A0A075G4Q4</accession>
<name>A0A075G4Q4_9EURY</name>
<dbReference type="PANTHER" id="PTHR34988">
    <property type="entry name" value="PROTEIN, PUTATIVE-RELATED"/>
    <property type="match status" value="1"/>
</dbReference>
<dbReference type="AlphaFoldDB" id="A0A075G4Q4"/>
<dbReference type="GO" id="GO:0003677">
    <property type="term" value="F:DNA binding"/>
    <property type="evidence" value="ECO:0007669"/>
    <property type="project" value="UniProtKB-KW"/>
</dbReference>
<protein>
    <submittedName>
        <fullName evidence="2">Putative DNA-binding protein with PD1-like DNA-binding motif</fullName>
    </submittedName>
</protein>
<evidence type="ECO:0000313" key="2">
    <source>
        <dbReference type="EMBL" id="AIE96801.1"/>
    </source>
</evidence>
<organism evidence="2">
    <name type="scientific">uncultured marine group II/III euryarchaeote AD1000_87_H07</name>
    <dbReference type="NCBI Taxonomy" id="1457819"/>
    <lineage>
        <taxon>Archaea</taxon>
        <taxon>Methanobacteriati</taxon>
        <taxon>Methanobacteriota</taxon>
        <taxon>environmental samples</taxon>
    </lineage>
</organism>
<dbReference type="PROSITE" id="PS51742">
    <property type="entry name" value="PPC"/>
    <property type="match status" value="1"/>
</dbReference>
<dbReference type="InterPro" id="IPR005175">
    <property type="entry name" value="PPC_dom"/>
</dbReference>
<dbReference type="Pfam" id="PF03479">
    <property type="entry name" value="PCC"/>
    <property type="match status" value="1"/>
</dbReference>
<dbReference type="PANTHER" id="PTHR34988:SF1">
    <property type="entry name" value="DNA-BINDING PROTEIN"/>
    <property type="match status" value="1"/>
</dbReference>
<dbReference type="CDD" id="cd11378">
    <property type="entry name" value="DUF296"/>
    <property type="match status" value="1"/>
</dbReference>
<keyword evidence="2" id="KW-0238">DNA-binding</keyword>
<dbReference type="SUPFAM" id="SSF117856">
    <property type="entry name" value="AF0104/ALDC/Ptd012-like"/>
    <property type="match status" value="1"/>
</dbReference>
<feature type="domain" description="PPC" evidence="1">
    <location>
        <begin position="4"/>
        <end position="139"/>
    </location>
</feature>
<proteinExistence type="predicted"/>
<reference evidence="2" key="1">
    <citation type="journal article" date="2014" name="Genome Biol. Evol.">
        <title>Pangenome evidence for extensive interdomain horizontal transfer affecting lineage core and shell genes in uncultured planktonic thaumarchaeota and euryarchaeota.</title>
        <authorList>
            <person name="Deschamps P."/>
            <person name="Zivanovic Y."/>
            <person name="Moreira D."/>
            <person name="Rodriguez-Valera F."/>
            <person name="Lopez-Garcia P."/>
        </authorList>
    </citation>
    <scope>NUCLEOTIDE SEQUENCE</scope>
</reference>
<sequence>MEHRRVGRDVFVRLDVGDEMHASIRELSEHGISAAAITSGIGRIRNTVIGYLDAGGVYQKEVLEAPVELLSTQGNLAPGPDGASTHIHIVASDDDHTVHGGHLFEATVEVTAEMHLRVLGDEDSPLKREATDSEFLRLSFCDLG</sequence>